<dbReference type="RefSeq" id="WP_353476536.1">
    <property type="nucleotide sequence ID" value="NZ_CP123389.1"/>
</dbReference>
<reference evidence="9" key="1">
    <citation type="submission" date="2023-02" db="EMBL/GenBank/DDBJ databases">
        <title>Description and genomic characterization of Salipiger bruguierae sp. nov., isolated from the sediment of mangrove plant Bruguiera sexangula.</title>
        <authorList>
            <person name="Long M."/>
        </authorList>
    </citation>
    <scope>NUCLEOTIDE SEQUENCE</scope>
    <source>
        <strain evidence="9">H15</strain>
        <plasmid evidence="9">unnamed4</plasmid>
    </source>
</reference>
<dbReference type="PANTHER" id="PTHR42784">
    <property type="entry name" value="PYRANOSE 2-OXIDASE"/>
    <property type="match status" value="1"/>
</dbReference>
<feature type="region of interest" description="Disordered" evidence="6">
    <location>
        <begin position="588"/>
        <end position="623"/>
    </location>
</feature>
<geneLocation type="plasmid" evidence="9">
    <name>unnamed4</name>
</geneLocation>
<dbReference type="InterPro" id="IPR000172">
    <property type="entry name" value="GMC_OxRdtase_N"/>
</dbReference>
<evidence type="ECO:0000259" key="8">
    <source>
        <dbReference type="Pfam" id="PF05199"/>
    </source>
</evidence>
<dbReference type="Pfam" id="PF05199">
    <property type="entry name" value="GMC_oxred_C"/>
    <property type="match status" value="1"/>
</dbReference>
<dbReference type="Gene3D" id="3.50.50.60">
    <property type="entry name" value="FAD/NAD(P)-binding domain"/>
    <property type="match status" value="2"/>
</dbReference>
<evidence type="ECO:0000256" key="3">
    <source>
        <dbReference type="ARBA" id="ARBA00022630"/>
    </source>
</evidence>
<evidence type="ECO:0000256" key="5">
    <source>
        <dbReference type="ARBA" id="ARBA00023002"/>
    </source>
</evidence>
<feature type="domain" description="Glucose-methanol-choline oxidoreductase N-terminal" evidence="7">
    <location>
        <begin position="214"/>
        <end position="294"/>
    </location>
</feature>
<sequence length="623" mass="67012">MNSSRFVRELAAVDDAEDLACDVLIVGGGPAGLTVARSVAGCNMRVLVLESGGIEPGPDAEDLNEVIVGAGTWTEAQATRRTAYHAPQAPHWSHSRQGYGVRCRGLGGATAAWAGKSAAFGAIDFEERPWVPHSGWPLRLEDLESNLERAARVLNLGPNCYGDALWALMKRQVPEPRPDPERLESFFWQFARSTINPMDVLRAGAEFLKDPPPGCRVLTGATVLEVLTRDAGRCAVGVTVADGAGRRRAIRARATVLAASAIENARLLLNSEGEGPAGLGNATGWVGRCLMDHPGAVIGAFKPEDIAKLSRLYGFYGVKGPNGVHMYMRGLTPSPRVQKEEGLLNCAAFMPGERAPDDPWDAVRRLLKGGSTHWGQDLSAILRSPRLVAVGAGRLALQSPRFPERLKRATIDQVLRRVPGLAVGEYLTGGVPHKLVSLQIQAVCEQVPDPENRVFLAQRRDRFGQRLPAVRWRVGELETRTLVRLAGLIREEFAAAGLPRPQLADWVLRGDVMAAGIIDMAHSSGTTRMSATAHQGVVDAQCQVHGVAQLFVAGASVFPTSGHANPTLMIAALADRLGLHLRGVLTRRVEATPQLQPRPEGPPRGDGRPAHPDVEDTPENADM</sequence>
<keyword evidence="4" id="KW-0274">FAD</keyword>
<feature type="domain" description="Glucose-methanol-choline oxidoreductase C-terminal" evidence="8">
    <location>
        <begin position="448"/>
        <end position="574"/>
    </location>
</feature>
<proteinExistence type="inferred from homology"/>
<feature type="compositionally biased region" description="Basic and acidic residues" evidence="6">
    <location>
        <begin position="601"/>
        <end position="614"/>
    </location>
</feature>
<dbReference type="AlphaFoldDB" id="A0AAU8ARV6"/>
<dbReference type="PANTHER" id="PTHR42784:SF1">
    <property type="entry name" value="PYRANOSE 2-OXIDASE"/>
    <property type="match status" value="1"/>
</dbReference>
<keyword evidence="5" id="KW-0560">Oxidoreductase</keyword>
<dbReference type="Pfam" id="PF00732">
    <property type="entry name" value="GMC_oxred_N"/>
    <property type="match status" value="1"/>
</dbReference>
<gene>
    <name evidence="9" type="ORF">PVT71_27470</name>
</gene>
<dbReference type="EMBL" id="CP123389">
    <property type="protein sequence ID" value="XCC97646.1"/>
    <property type="molecule type" value="Genomic_DNA"/>
</dbReference>
<evidence type="ECO:0000256" key="2">
    <source>
        <dbReference type="ARBA" id="ARBA00010790"/>
    </source>
</evidence>
<evidence type="ECO:0000256" key="1">
    <source>
        <dbReference type="ARBA" id="ARBA00001974"/>
    </source>
</evidence>
<keyword evidence="3" id="KW-0285">Flavoprotein</keyword>
<dbReference type="InterPro" id="IPR036188">
    <property type="entry name" value="FAD/NAD-bd_sf"/>
</dbReference>
<evidence type="ECO:0000259" key="7">
    <source>
        <dbReference type="Pfam" id="PF00732"/>
    </source>
</evidence>
<protein>
    <submittedName>
        <fullName evidence="9">GMC oxidoreductase</fullName>
    </submittedName>
</protein>
<dbReference type="InterPro" id="IPR051473">
    <property type="entry name" value="P2Ox-like"/>
</dbReference>
<dbReference type="SUPFAM" id="SSF51905">
    <property type="entry name" value="FAD/NAD(P)-binding domain"/>
    <property type="match status" value="1"/>
</dbReference>
<keyword evidence="9" id="KW-0614">Plasmid</keyword>
<organism evidence="9">
    <name type="scientific">Alloyangia sp. H15</name>
    <dbReference type="NCBI Taxonomy" id="3029062"/>
    <lineage>
        <taxon>Bacteria</taxon>
        <taxon>Pseudomonadati</taxon>
        <taxon>Pseudomonadota</taxon>
        <taxon>Alphaproteobacteria</taxon>
        <taxon>Rhodobacterales</taxon>
        <taxon>Roseobacteraceae</taxon>
        <taxon>Alloyangia</taxon>
    </lineage>
</organism>
<name>A0AAU8ARV6_9RHOB</name>
<comment type="cofactor">
    <cofactor evidence="1">
        <name>FAD</name>
        <dbReference type="ChEBI" id="CHEBI:57692"/>
    </cofactor>
</comment>
<evidence type="ECO:0000256" key="6">
    <source>
        <dbReference type="SAM" id="MobiDB-lite"/>
    </source>
</evidence>
<accession>A0AAU8ARV6</accession>
<comment type="similarity">
    <text evidence="2">Belongs to the GMC oxidoreductase family.</text>
</comment>
<dbReference type="GO" id="GO:0016614">
    <property type="term" value="F:oxidoreductase activity, acting on CH-OH group of donors"/>
    <property type="evidence" value="ECO:0007669"/>
    <property type="project" value="InterPro"/>
</dbReference>
<evidence type="ECO:0000256" key="4">
    <source>
        <dbReference type="ARBA" id="ARBA00022827"/>
    </source>
</evidence>
<evidence type="ECO:0000313" key="9">
    <source>
        <dbReference type="EMBL" id="XCC97646.1"/>
    </source>
</evidence>
<dbReference type="InterPro" id="IPR007867">
    <property type="entry name" value="GMC_OxRtase_C"/>
</dbReference>